<evidence type="ECO:0000259" key="1">
    <source>
        <dbReference type="Pfam" id="PF03235"/>
    </source>
</evidence>
<organism evidence="2 3">
    <name type="scientific">Cellulosimicrobium protaetiae</name>
    <dbReference type="NCBI Taxonomy" id="2587808"/>
    <lineage>
        <taxon>Bacteria</taxon>
        <taxon>Bacillati</taxon>
        <taxon>Actinomycetota</taxon>
        <taxon>Actinomycetes</taxon>
        <taxon>Micrococcales</taxon>
        <taxon>Promicromonosporaceae</taxon>
        <taxon>Cellulosimicrobium</taxon>
    </lineage>
</organism>
<dbReference type="RefSeq" id="WP_168731470.1">
    <property type="nucleotide sequence ID" value="NZ_CP052757.1"/>
</dbReference>
<dbReference type="KEGG" id="cprt:FIC82_004025"/>
<dbReference type="Pfam" id="PF03235">
    <property type="entry name" value="GmrSD_N"/>
    <property type="match status" value="1"/>
</dbReference>
<dbReference type="PANTHER" id="PTHR39639">
    <property type="entry name" value="CHROMOSOME 16, WHOLE GENOME SHOTGUN SEQUENCE"/>
    <property type="match status" value="1"/>
</dbReference>
<dbReference type="PANTHER" id="PTHR39639:SF1">
    <property type="entry name" value="DUF262 DOMAIN-CONTAINING PROTEIN"/>
    <property type="match status" value="1"/>
</dbReference>
<sequence>MPILPTVDSDRRTLESTLAESLAALSQHSPEPDGVIVARAFDAVDIDFGSEAWVDYLELVQDWLRLDQRIESFLSTKEVLRDLFSCLGKGGLHGNVEVNGISLTQQGLEALLERVERANALREKFLGDLEEVTPKVASDRWYEAWDEASVATSREPIRAKADTWTIQNFVAKAERDKLELNPTYQRGDVWPTKDAQLLIESILRGIPLPSIIVLRPDSIASSPYEVVDGKQRLTSILRFVGKHPSALRTVREVDKAHPGFNLEHLFRTNYPSFRQAWKAATGESLTLAEERRLYFPFPLAKDFGEGTELARMGGRFFHQVQDEVVLVGGGEATIYDVFEGTTDYKVPIIEYLEATPRQVHEVFNLYNKQGKHLNAEEIRNAVFHELDIMRAFATMAGDGPGLEVATPFLAPAEADVHVIREYIAGCGMSADRFKRTKVVSWLSSLAVSDPTERKDQQDGAVVRKQSTARHIDTFLERVGERNDPMRTQSRIRELVALLGTAMRAHGAIVWPESLRGKTTGWEELPLVATLLGTTFAAAVLGERTDDRMREREVALQSAAATGWLRPAKTQTGLQWAYIADTALGIVDALGVPSSTVDAHLRSAFVHSPVEAFRMVRADERLMADLRKNRKGS</sequence>
<dbReference type="AlphaFoldDB" id="A0A6M5UD05"/>
<gene>
    <name evidence="2" type="ORF">FIC82_004025</name>
</gene>
<accession>A0A6M5UD05</accession>
<dbReference type="InterPro" id="IPR004919">
    <property type="entry name" value="GmrSD_N"/>
</dbReference>
<evidence type="ECO:0000313" key="3">
    <source>
        <dbReference type="Proteomes" id="UP000451354"/>
    </source>
</evidence>
<protein>
    <submittedName>
        <fullName evidence="2">DUF262 domain-containing protein</fullName>
    </submittedName>
</protein>
<proteinExistence type="predicted"/>
<evidence type="ECO:0000313" key="2">
    <source>
        <dbReference type="EMBL" id="QJW35492.1"/>
    </source>
</evidence>
<dbReference type="EMBL" id="CP052757">
    <property type="protein sequence ID" value="QJW35492.1"/>
    <property type="molecule type" value="Genomic_DNA"/>
</dbReference>
<dbReference type="Proteomes" id="UP000451354">
    <property type="component" value="Chromosome"/>
</dbReference>
<keyword evidence="3" id="KW-1185">Reference proteome</keyword>
<feature type="domain" description="GmrSD restriction endonucleases N-terminal" evidence="1">
    <location>
        <begin position="176"/>
        <end position="383"/>
    </location>
</feature>
<reference evidence="3" key="1">
    <citation type="journal article" date="2022" name="Int. J. Syst. Evol. Microbiol.">
        <title>Cellulosimicrobium protaetiae sp. nov., isolated from the gut of the larva of Protaetia brevitarsis seulensis.</title>
        <authorList>
            <person name="Le Han H."/>
            <person name="Nguyen T.T.H."/>
            <person name="Li Z."/>
            <person name="Shin N.R."/>
            <person name="Kim S.G."/>
        </authorList>
    </citation>
    <scope>NUCLEOTIDE SEQUENCE [LARGE SCALE GENOMIC DNA]</scope>
    <source>
        <strain evidence="3">BI34</strain>
    </source>
</reference>
<name>A0A6M5UD05_9MICO</name>